<comment type="similarity">
    <text evidence="2">Belongs to the class-III pyridine nucleotide-disulfide oxidoreductase family.</text>
</comment>
<dbReference type="RefSeq" id="WP_138127435.1">
    <property type="nucleotide sequence ID" value="NZ_SWLG01000009.1"/>
</dbReference>
<dbReference type="AlphaFoldDB" id="A0A5R9F799"/>
<evidence type="ECO:0000259" key="8">
    <source>
        <dbReference type="Pfam" id="PF07992"/>
    </source>
</evidence>
<evidence type="ECO:0000313" key="9">
    <source>
        <dbReference type="EMBL" id="TLS36703.1"/>
    </source>
</evidence>
<evidence type="ECO:0000256" key="1">
    <source>
        <dbReference type="ARBA" id="ARBA00001974"/>
    </source>
</evidence>
<evidence type="ECO:0000313" key="10">
    <source>
        <dbReference type="Proteomes" id="UP000308230"/>
    </source>
</evidence>
<dbReference type="Pfam" id="PF02852">
    <property type="entry name" value="Pyr_redox_dim"/>
    <property type="match status" value="1"/>
</dbReference>
<dbReference type="PANTHER" id="PTHR43429:SF1">
    <property type="entry name" value="NAD(P)H SULFUR OXIDOREDUCTASE (COA-DEPENDENT)"/>
    <property type="match status" value="1"/>
</dbReference>
<dbReference type="Gene3D" id="3.50.50.60">
    <property type="entry name" value="FAD/NAD(P)-binding domain"/>
    <property type="match status" value="2"/>
</dbReference>
<evidence type="ECO:0000256" key="3">
    <source>
        <dbReference type="ARBA" id="ARBA00022630"/>
    </source>
</evidence>
<organism evidence="9 10">
    <name type="scientific">Exobacillus caeni</name>
    <dbReference type="NCBI Taxonomy" id="2574798"/>
    <lineage>
        <taxon>Bacteria</taxon>
        <taxon>Bacillati</taxon>
        <taxon>Bacillota</taxon>
        <taxon>Bacilli</taxon>
        <taxon>Bacillales</taxon>
        <taxon>Guptibacillaceae</taxon>
        <taxon>Exobacillus</taxon>
    </lineage>
</organism>
<dbReference type="InterPro" id="IPR050260">
    <property type="entry name" value="FAD-bd_OxRdtase"/>
</dbReference>
<proteinExistence type="inferred from homology"/>
<feature type="domain" description="Pyridine nucleotide-disulphide oxidoreductase dimerisation" evidence="7">
    <location>
        <begin position="328"/>
        <end position="430"/>
    </location>
</feature>
<dbReference type="SUPFAM" id="SSF55424">
    <property type="entry name" value="FAD/NAD-linked reductases, dimerisation (C-terminal) domain"/>
    <property type="match status" value="1"/>
</dbReference>
<evidence type="ECO:0000256" key="4">
    <source>
        <dbReference type="ARBA" id="ARBA00022827"/>
    </source>
</evidence>
<dbReference type="InterPro" id="IPR016156">
    <property type="entry name" value="FAD/NAD-linked_Rdtase_dimer_sf"/>
</dbReference>
<comment type="caution">
    <text evidence="9">The sequence shown here is derived from an EMBL/GenBank/DDBJ whole genome shotgun (WGS) entry which is preliminary data.</text>
</comment>
<dbReference type="InterPro" id="IPR023753">
    <property type="entry name" value="FAD/NAD-binding_dom"/>
</dbReference>
<dbReference type="PRINTS" id="PR00411">
    <property type="entry name" value="PNDRDTASEI"/>
</dbReference>
<protein>
    <submittedName>
        <fullName evidence="9">CoA-disulfide reductase</fullName>
    </submittedName>
</protein>
<gene>
    <name evidence="9" type="ORF">FCL54_14405</name>
</gene>
<evidence type="ECO:0000256" key="5">
    <source>
        <dbReference type="ARBA" id="ARBA00023002"/>
    </source>
</evidence>
<reference evidence="9 10" key="1">
    <citation type="submission" date="2019-04" db="EMBL/GenBank/DDBJ databases">
        <title>Bacillus caeni sp. nov., a bacterium isolated from mangrove sediment.</title>
        <authorList>
            <person name="Huang H."/>
            <person name="Mo K."/>
            <person name="Hu Y."/>
        </authorList>
    </citation>
    <scope>NUCLEOTIDE SEQUENCE [LARGE SCALE GENOMIC DNA]</scope>
    <source>
        <strain evidence="9 10">HB172195</strain>
    </source>
</reference>
<sequence>MKYVVIGGDAAGMSAAMQIVRNDSEAEVLTLERGSIYSYGQCGLPYVISGLIPSTENLIARRAETFRDKYGIDARTLHNVEKVDTVNKVVTGTKLDSHEIFSYEYDRLLIATGVNPVNPKWEGFDLEGIHMLKTIPDAEEIMGSLDKDVEHVTVIGGGYIGLEMAEAFVHLGKKVTIIELSSHLAGIFDEDMATFVHEEAEKHGIEVKTKEAVKAFEGSKSVEQVVTDKGSYQADLVLVSVGVKPNTEFVKGTPIHLAENGAIKVNHYMETNVKDVYAAGDCAVHYNLVKEKDDFIPLGTTANKQGRIAGLNMAGIPKTFKGIVGTSVIKFLDLTLGRTGISEKEAEALRIPYDSCYTEATDIAGYHPDAEKLKVKITFRKDNQRILGGQFIGKHGVDKRVDVLATALFHQMTLHDMEDLDLAYSPPYNSVWDPIQQAARRAT</sequence>
<keyword evidence="10" id="KW-1185">Reference proteome</keyword>
<evidence type="ECO:0000256" key="2">
    <source>
        <dbReference type="ARBA" id="ARBA00009130"/>
    </source>
</evidence>
<dbReference type="PANTHER" id="PTHR43429">
    <property type="entry name" value="PYRIDINE NUCLEOTIDE-DISULFIDE OXIDOREDUCTASE DOMAIN-CONTAINING"/>
    <property type="match status" value="1"/>
</dbReference>
<dbReference type="SUPFAM" id="SSF51905">
    <property type="entry name" value="FAD/NAD(P)-binding domain"/>
    <property type="match status" value="1"/>
</dbReference>
<dbReference type="Proteomes" id="UP000308230">
    <property type="component" value="Unassembled WGS sequence"/>
</dbReference>
<keyword evidence="3" id="KW-0285">Flavoprotein</keyword>
<dbReference type="GO" id="GO:0016491">
    <property type="term" value="F:oxidoreductase activity"/>
    <property type="evidence" value="ECO:0007669"/>
    <property type="project" value="UniProtKB-KW"/>
</dbReference>
<name>A0A5R9F799_9BACL</name>
<dbReference type="InterPro" id="IPR004099">
    <property type="entry name" value="Pyr_nucl-diS_OxRdtase_dimer"/>
</dbReference>
<dbReference type="Pfam" id="PF07992">
    <property type="entry name" value="Pyr_redox_2"/>
    <property type="match status" value="1"/>
</dbReference>
<dbReference type="InterPro" id="IPR036188">
    <property type="entry name" value="FAD/NAD-bd_sf"/>
</dbReference>
<keyword evidence="4" id="KW-0274">FAD</keyword>
<evidence type="ECO:0000259" key="7">
    <source>
        <dbReference type="Pfam" id="PF02852"/>
    </source>
</evidence>
<feature type="domain" description="FAD/NAD(P)-binding" evidence="8">
    <location>
        <begin position="1"/>
        <end position="290"/>
    </location>
</feature>
<dbReference type="PRINTS" id="PR00368">
    <property type="entry name" value="FADPNR"/>
</dbReference>
<keyword evidence="5" id="KW-0560">Oxidoreductase</keyword>
<dbReference type="EMBL" id="SWLG01000009">
    <property type="protein sequence ID" value="TLS36703.1"/>
    <property type="molecule type" value="Genomic_DNA"/>
</dbReference>
<accession>A0A5R9F799</accession>
<evidence type="ECO:0000256" key="6">
    <source>
        <dbReference type="ARBA" id="ARBA00023284"/>
    </source>
</evidence>
<comment type="cofactor">
    <cofactor evidence="1">
        <name>FAD</name>
        <dbReference type="ChEBI" id="CHEBI:57692"/>
    </cofactor>
</comment>
<keyword evidence="6" id="KW-0676">Redox-active center</keyword>
<dbReference type="OrthoDB" id="9802028at2"/>